<dbReference type="AlphaFoldDB" id="A0A9E4MXK6"/>
<reference evidence="3" key="1">
    <citation type="journal article" date="2021" name="Proc. Natl. Acad. Sci. U.S.A.">
        <title>Global biogeography of chemosynthetic symbionts reveals both localized and globally distributed symbiont groups. .</title>
        <authorList>
            <person name="Osvatic J.T."/>
            <person name="Wilkins L.G.E."/>
            <person name="Leibrecht L."/>
            <person name="Leray M."/>
            <person name="Zauner S."/>
            <person name="Polzin J."/>
            <person name="Camacho Y."/>
            <person name="Gros O."/>
            <person name="van Gils J.A."/>
            <person name="Eisen J.A."/>
            <person name="Petersen J.M."/>
            <person name="Yuen B."/>
        </authorList>
    </citation>
    <scope>NUCLEOTIDE SEQUENCE</scope>
    <source>
        <strain evidence="3">MAGL173</strain>
    </source>
</reference>
<name>A0A9E4MXK6_9GAMM</name>
<feature type="domain" description="Integrase SAM-like N-terminal" evidence="2">
    <location>
        <begin position="3"/>
        <end position="38"/>
    </location>
</feature>
<dbReference type="GO" id="GO:0003677">
    <property type="term" value="F:DNA binding"/>
    <property type="evidence" value="ECO:0007669"/>
    <property type="project" value="UniProtKB-KW"/>
</dbReference>
<dbReference type="EMBL" id="JAEPDI010000001">
    <property type="protein sequence ID" value="MCG7937502.1"/>
    <property type="molecule type" value="Genomic_DNA"/>
</dbReference>
<gene>
    <name evidence="3" type="ORF">JAZ04_01405</name>
</gene>
<dbReference type="InterPro" id="IPR004107">
    <property type="entry name" value="Integrase_SAM-like_N"/>
</dbReference>
<evidence type="ECO:0000313" key="3">
    <source>
        <dbReference type="EMBL" id="MCG7937502.1"/>
    </source>
</evidence>
<dbReference type="InterPro" id="IPR010998">
    <property type="entry name" value="Integrase_recombinase_N"/>
</dbReference>
<comment type="caution">
    <text evidence="3">The sequence shown here is derived from an EMBL/GenBank/DDBJ whole genome shotgun (WGS) entry which is preliminary data.</text>
</comment>
<dbReference type="Proteomes" id="UP000886687">
    <property type="component" value="Unassembled WGS sequence"/>
</dbReference>
<dbReference type="GO" id="GO:0015074">
    <property type="term" value="P:DNA integration"/>
    <property type="evidence" value="ECO:0007669"/>
    <property type="project" value="InterPro"/>
</dbReference>
<dbReference type="Pfam" id="PF13495">
    <property type="entry name" value="Phage_int_SAM_4"/>
    <property type="match status" value="1"/>
</dbReference>
<evidence type="ECO:0000313" key="4">
    <source>
        <dbReference type="Proteomes" id="UP000886687"/>
    </source>
</evidence>
<keyword evidence="1" id="KW-0238">DNA-binding</keyword>
<accession>A0A9E4MXK6</accession>
<protein>
    <submittedName>
        <fullName evidence="3">Phage integrase N-terminal SAM-like domain-containing protein</fullName>
    </submittedName>
</protein>
<sequence length="54" mass="6482">MRITCRQKHFSHRTDKSYVYWIRQFILFNKKRYPSEMGSISPLSDGIGTDLNRC</sequence>
<dbReference type="Gene3D" id="1.10.150.130">
    <property type="match status" value="1"/>
</dbReference>
<evidence type="ECO:0000259" key="2">
    <source>
        <dbReference type="Pfam" id="PF13495"/>
    </source>
</evidence>
<proteinExistence type="predicted"/>
<organism evidence="3 4">
    <name type="scientific">Candidatus Thiodiazotropha lotti</name>
    <dbReference type="NCBI Taxonomy" id="2792787"/>
    <lineage>
        <taxon>Bacteria</taxon>
        <taxon>Pseudomonadati</taxon>
        <taxon>Pseudomonadota</taxon>
        <taxon>Gammaproteobacteria</taxon>
        <taxon>Chromatiales</taxon>
        <taxon>Sedimenticolaceae</taxon>
        <taxon>Candidatus Thiodiazotropha</taxon>
    </lineage>
</organism>
<evidence type="ECO:0000256" key="1">
    <source>
        <dbReference type="ARBA" id="ARBA00023125"/>
    </source>
</evidence>